<sequence length="269" mass="30201">IQGDKENQLSYNGSELIGEFSESGPRQDHRWTIVRAAEQEVYNDARALSRDTRGMASANARSRAHALDREISCTASKVDSIRLASATVQTVQTAAQRWMERRPAESCEPISAVVLRRGDFNNAPVRVNVPPCTGISRGLKTHVQELFRRRAEKRHGTTYFSSPRTLIGRFTNYKAQGGQRTLAGILVVVKLHLACERRVFVVYSRHPISELFVRVRPDPCAYGGNDSHYNVRADARNVRKHERALAFFHFLLRSTGAFGNNHHCSSASI</sequence>
<keyword evidence="2" id="KW-1185">Reference proteome</keyword>
<evidence type="ECO:0000313" key="1">
    <source>
        <dbReference type="EMBL" id="KYN12946.1"/>
    </source>
</evidence>
<reference evidence="1 2" key="1">
    <citation type="submission" date="2015-09" db="EMBL/GenBank/DDBJ databases">
        <title>Trachymyrmex cornetzi WGS genome.</title>
        <authorList>
            <person name="Nygaard S."/>
            <person name="Hu H."/>
            <person name="Boomsma J."/>
            <person name="Zhang G."/>
        </authorList>
    </citation>
    <scope>NUCLEOTIDE SEQUENCE [LARGE SCALE GENOMIC DNA]</scope>
    <source>
        <strain evidence="1">Tcor2-1</strain>
        <tissue evidence="1">Whole body</tissue>
    </source>
</reference>
<dbReference type="EMBL" id="KQ980800">
    <property type="protein sequence ID" value="KYN12946.1"/>
    <property type="molecule type" value="Genomic_DNA"/>
</dbReference>
<name>A0A195DJC7_9HYME</name>
<feature type="non-terminal residue" evidence="1">
    <location>
        <position position="1"/>
    </location>
</feature>
<dbReference type="AlphaFoldDB" id="A0A195DJC7"/>
<evidence type="ECO:0000313" key="2">
    <source>
        <dbReference type="Proteomes" id="UP000078492"/>
    </source>
</evidence>
<gene>
    <name evidence="1" type="ORF">ALC57_15011</name>
</gene>
<protein>
    <submittedName>
        <fullName evidence="1">Uncharacterized protein</fullName>
    </submittedName>
</protein>
<proteinExistence type="predicted"/>
<accession>A0A195DJC7</accession>
<dbReference type="Proteomes" id="UP000078492">
    <property type="component" value="Unassembled WGS sequence"/>
</dbReference>
<organism evidence="1 2">
    <name type="scientific">Trachymyrmex cornetzi</name>
    <dbReference type="NCBI Taxonomy" id="471704"/>
    <lineage>
        <taxon>Eukaryota</taxon>
        <taxon>Metazoa</taxon>
        <taxon>Ecdysozoa</taxon>
        <taxon>Arthropoda</taxon>
        <taxon>Hexapoda</taxon>
        <taxon>Insecta</taxon>
        <taxon>Pterygota</taxon>
        <taxon>Neoptera</taxon>
        <taxon>Endopterygota</taxon>
        <taxon>Hymenoptera</taxon>
        <taxon>Apocrita</taxon>
        <taxon>Aculeata</taxon>
        <taxon>Formicoidea</taxon>
        <taxon>Formicidae</taxon>
        <taxon>Myrmicinae</taxon>
        <taxon>Trachymyrmex</taxon>
    </lineage>
</organism>